<organism evidence="2 3">
    <name type="scientific">Faecalibacterium prausnitzii</name>
    <dbReference type="NCBI Taxonomy" id="853"/>
    <lineage>
        <taxon>Bacteria</taxon>
        <taxon>Bacillati</taxon>
        <taxon>Bacillota</taxon>
        <taxon>Clostridia</taxon>
        <taxon>Eubacteriales</taxon>
        <taxon>Oscillospiraceae</taxon>
        <taxon>Faecalibacterium</taxon>
    </lineage>
</organism>
<evidence type="ECO:0000313" key="2">
    <source>
        <dbReference type="EMBL" id="PLK30887.1"/>
    </source>
</evidence>
<keyword evidence="1" id="KW-0732">Signal</keyword>
<feature type="chain" id="PRO_5039121034" description="Transglutaminase-like domain-containing protein" evidence="1">
    <location>
        <begin position="28"/>
        <end position="247"/>
    </location>
</feature>
<gene>
    <name evidence="2" type="ORF">CGS50_004570</name>
</gene>
<comment type="caution">
    <text evidence="2">The sequence shown here is derived from an EMBL/GenBank/DDBJ whole genome shotgun (WGS) entry which is preliminary data.</text>
</comment>
<evidence type="ECO:0008006" key="4">
    <source>
        <dbReference type="Google" id="ProtNLM"/>
    </source>
</evidence>
<reference evidence="2 3" key="1">
    <citation type="journal article" date="2017" name="Front. Microbiol.">
        <title>New Insights into the Diversity of the Genus Faecalibacterium.</title>
        <authorList>
            <person name="Benevides L."/>
            <person name="Burman S."/>
            <person name="Martin R."/>
            <person name="Robert V."/>
            <person name="Thomas M."/>
            <person name="Miquel S."/>
            <person name="Chain F."/>
            <person name="Sokol H."/>
            <person name="Bermudez-Humaran L.G."/>
            <person name="Morrison M."/>
            <person name="Langella P."/>
            <person name="Azevedo V.A."/>
            <person name="Chatel J.M."/>
            <person name="Soares S."/>
        </authorList>
    </citation>
    <scope>NUCLEOTIDE SEQUENCE [LARGE SCALE GENOMIC DNA]</scope>
    <source>
        <strain evidence="2 3">CNCM I 4542</strain>
    </source>
</reference>
<dbReference type="AlphaFoldDB" id="A0A2J4JSR5"/>
<accession>A0A2J4JSR5</accession>
<protein>
    <recommendedName>
        <fullName evidence="4">Transglutaminase-like domain-containing protein</fullName>
    </recommendedName>
</protein>
<dbReference type="Proteomes" id="UP000221015">
    <property type="component" value="Unassembled WGS sequence"/>
</dbReference>
<name>A0A2J4JSR5_9FIRM</name>
<dbReference type="EMBL" id="NMTS02000001">
    <property type="protein sequence ID" value="PLK30887.1"/>
    <property type="molecule type" value="Genomic_DNA"/>
</dbReference>
<dbReference type="SUPFAM" id="SSF54001">
    <property type="entry name" value="Cysteine proteinases"/>
    <property type="match status" value="1"/>
</dbReference>
<proteinExistence type="predicted"/>
<sequence length="247" mass="27370">MFFFEEVFVMKKRYLRLAALTAGVLLAAQTGLSAAALSTFDAAYYAAQYPDVAAVCGNDEGALLRHYLDHGIDEGRKPSADGIAGDDELSLTEAQFSSVWSPVAINKLAHYKSLKRKCTDEEFAQAYQEALKVVTPLALMSREDQLYGIASALRAVVDDGSMAYSMEANHYNDPYGYFVLRTASCAGCARATALCLDILGIPYEHVNENQYSHQWCRVPMEDGSYWICDAFGLYCGPEPEPYQHPYF</sequence>
<evidence type="ECO:0000313" key="3">
    <source>
        <dbReference type="Proteomes" id="UP000221015"/>
    </source>
</evidence>
<evidence type="ECO:0000256" key="1">
    <source>
        <dbReference type="SAM" id="SignalP"/>
    </source>
</evidence>
<feature type="signal peptide" evidence="1">
    <location>
        <begin position="1"/>
        <end position="27"/>
    </location>
</feature>
<dbReference type="InterPro" id="IPR038765">
    <property type="entry name" value="Papain-like_cys_pep_sf"/>
</dbReference>